<dbReference type="InterPro" id="IPR014867">
    <property type="entry name" value="Spore_coat_CotH_CotH2/3/7"/>
</dbReference>
<feature type="chain" id="PRO_5022195967" evidence="1">
    <location>
        <begin position="24"/>
        <end position="386"/>
    </location>
</feature>
<evidence type="ECO:0000313" key="2">
    <source>
        <dbReference type="EMBL" id="QDU19482.1"/>
    </source>
</evidence>
<dbReference type="EMBL" id="CP036273">
    <property type="protein sequence ID" value="QDU19482.1"/>
    <property type="molecule type" value="Genomic_DNA"/>
</dbReference>
<organism evidence="2 3">
    <name type="scientific">Urbifossiella limnaea</name>
    <dbReference type="NCBI Taxonomy" id="2528023"/>
    <lineage>
        <taxon>Bacteria</taxon>
        <taxon>Pseudomonadati</taxon>
        <taxon>Planctomycetota</taxon>
        <taxon>Planctomycetia</taxon>
        <taxon>Gemmatales</taxon>
        <taxon>Gemmataceae</taxon>
        <taxon>Urbifossiella</taxon>
    </lineage>
</organism>
<dbReference type="KEGG" id="uli:ETAA1_14080"/>
<keyword evidence="1" id="KW-0732">Signal</keyword>
<dbReference type="AlphaFoldDB" id="A0A517XPR4"/>
<evidence type="ECO:0000256" key="1">
    <source>
        <dbReference type="SAM" id="SignalP"/>
    </source>
</evidence>
<evidence type="ECO:0000313" key="3">
    <source>
        <dbReference type="Proteomes" id="UP000319576"/>
    </source>
</evidence>
<keyword evidence="3" id="KW-1185">Reference proteome</keyword>
<dbReference type="PANTHER" id="PTHR40050:SF1">
    <property type="entry name" value="INNER SPORE COAT PROTEIN H"/>
    <property type="match status" value="1"/>
</dbReference>
<feature type="signal peptide" evidence="1">
    <location>
        <begin position="1"/>
        <end position="23"/>
    </location>
</feature>
<proteinExistence type="predicted"/>
<gene>
    <name evidence="2" type="primary">cotH_1</name>
    <name evidence="2" type="ORF">ETAA1_14080</name>
</gene>
<keyword evidence="2" id="KW-0167">Capsid protein</keyword>
<dbReference type="RefSeq" id="WP_145235503.1">
    <property type="nucleotide sequence ID" value="NZ_CP036273.1"/>
</dbReference>
<dbReference type="Proteomes" id="UP000319576">
    <property type="component" value="Chromosome"/>
</dbReference>
<keyword evidence="2" id="KW-0946">Virion</keyword>
<sequence length="386" mass="43644" precursor="true">MIRFALLPALAAAATLGMPPAAAQKAKTAAEEVDAFFAKGEPVSITLDVGQKEADSLRRDHRKYVPVTVKENGQTFKNVAVHLRGSAGSFRGFDDRPGFTLNMDKFEDKQRWRGLDKFHLANSAQDPSYLSELVCGELMRAVGVPAARIGHAAVTMNGRKLGFYYLKEGYDKDFLKKHFKNSHGNFYDGGFLQDIDRPLQLVSGEGDVKDRGDLKALIAAARENDHKRRIEQLSRVLDLDQFISYMVMSAIMWDWDGYPFKANNYRIYHDPERNKLIFIPSGMDQMFGEPNGPALPGFGGFVARSIIETPEGRRRYWSRMREVMRTVFEPARWVKRLDEAEAKIRPALAAVDQGAANGLKGQVDRLREGIRQRHRHITAELMRVKE</sequence>
<dbReference type="Pfam" id="PF08757">
    <property type="entry name" value="CotH"/>
    <property type="match status" value="1"/>
</dbReference>
<reference evidence="2 3" key="1">
    <citation type="submission" date="2019-02" db="EMBL/GenBank/DDBJ databases">
        <title>Deep-cultivation of Planctomycetes and their phenomic and genomic characterization uncovers novel biology.</title>
        <authorList>
            <person name="Wiegand S."/>
            <person name="Jogler M."/>
            <person name="Boedeker C."/>
            <person name="Pinto D."/>
            <person name="Vollmers J."/>
            <person name="Rivas-Marin E."/>
            <person name="Kohn T."/>
            <person name="Peeters S.H."/>
            <person name="Heuer A."/>
            <person name="Rast P."/>
            <person name="Oberbeckmann S."/>
            <person name="Bunk B."/>
            <person name="Jeske O."/>
            <person name="Meyerdierks A."/>
            <person name="Storesund J.E."/>
            <person name="Kallscheuer N."/>
            <person name="Luecker S."/>
            <person name="Lage O.M."/>
            <person name="Pohl T."/>
            <person name="Merkel B.J."/>
            <person name="Hornburger P."/>
            <person name="Mueller R.-W."/>
            <person name="Bruemmer F."/>
            <person name="Labrenz M."/>
            <person name="Spormann A.M."/>
            <person name="Op den Camp H."/>
            <person name="Overmann J."/>
            <person name="Amann R."/>
            <person name="Jetten M.S.M."/>
            <person name="Mascher T."/>
            <person name="Medema M.H."/>
            <person name="Devos D.P."/>
            <person name="Kaster A.-K."/>
            <person name="Ovreas L."/>
            <person name="Rohde M."/>
            <person name="Galperin M.Y."/>
            <person name="Jogler C."/>
        </authorList>
    </citation>
    <scope>NUCLEOTIDE SEQUENCE [LARGE SCALE GENOMIC DNA]</scope>
    <source>
        <strain evidence="2 3">ETA_A1</strain>
    </source>
</reference>
<protein>
    <submittedName>
        <fullName evidence="2">Inner spore coat protein H</fullName>
    </submittedName>
</protein>
<dbReference type="OrthoDB" id="258535at2"/>
<accession>A0A517XPR4</accession>
<name>A0A517XPR4_9BACT</name>
<dbReference type="PANTHER" id="PTHR40050">
    <property type="entry name" value="INNER SPORE COAT PROTEIN H"/>
    <property type="match status" value="1"/>
</dbReference>